<organism evidence="1 2">
    <name type="scientific">Plenodomus tracheiphilus IPT5</name>
    <dbReference type="NCBI Taxonomy" id="1408161"/>
    <lineage>
        <taxon>Eukaryota</taxon>
        <taxon>Fungi</taxon>
        <taxon>Dikarya</taxon>
        <taxon>Ascomycota</taxon>
        <taxon>Pezizomycotina</taxon>
        <taxon>Dothideomycetes</taxon>
        <taxon>Pleosporomycetidae</taxon>
        <taxon>Pleosporales</taxon>
        <taxon>Pleosporineae</taxon>
        <taxon>Leptosphaeriaceae</taxon>
        <taxon>Plenodomus</taxon>
    </lineage>
</organism>
<dbReference type="EMBL" id="MU006304">
    <property type="protein sequence ID" value="KAF2851030.1"/>
    <property type="molecule type" value="Genomic_DNA"/>
</dbReference>
<keyword evidence="2" id="KW-1185">Reference proteome</keyword>
<dbReference type="Proteomes" id="UP000799423">
    <property type="component" value="Unassembled WGS sequence"/>
</dbReference>
<evidence type="ECO:0000313" key="1">
    <source>
        <dbReference type="EMBL" id="KAF2851030.1"/>
    </source>
</evidence>
<protein>
    <submittedName>
        <fullName evidence="1">Uncharacterized protein</fullName>
    </submittedName>
</protein>
<reference evidence="1" key="1">
    <citation type="submission" date="2020-01" db="EMBL/GenBank/DDBJ databases">
        <authorList>
            <consortium name="DOE Joint Genome Institute"/>
            <person name="Haridas S."/>
            <person name="Albert R."/>
            <person name="Binder M."/>
            <person name="Bloem J."/>
            <person name="Labutti K."/>
            <person name="Salamov A."/>
            <person name="Andreopoulos B."/>
            <person name="Baker S.E."/>
            <person name="Barry K."/>
            <person name="Bills G."/>
            <person name="Bluhm B.H."/>
            <person name="Cannon C."/>
            <person name="Castanera R."/>
            <person name="Culley D.E."/>
            <person name="Daum C."/>
            <person name="Ezra D."/>
            <person name="Gonzalez J.B."/>
            <person name="Henrissat B."/>
            <person name="Kuo A."/>
            <person name="Liang C."/>
            <person name="Lipzen A."/>
            <person name="Lutzoni F."/>
            <person name="Magnuson J."/>
            <person name="Mondo S."/>
            <person name="Nolan M."/>
            <person name="Ohm R."/>
            <person name="Pangilinan J."/>
            <person name="Park H.-J."/>
            <person name="Ramirez L."/>
            <person name="Alfaro M."/>
            <person name="Sun H."/>
            <person name="Tritt A."/>
            <person name="Yoshinaga Y."/>
            <person name="Zwiers L.-H."/>
            <person name="Turgeon B.G."/>
            <person name="Goodwin S.B."/>
            <person name="Spatafora J.W."/>
            <person name="Crous P.W."/>
            <person name="Grigoriev I.V."/>
        </authorList>
    </citation>
    <scope>NUCLEOTIDE SEQUENCE</scope>
    <source>
        <strain evidence="1">IPT5</strain>
    </source>
</reference>
<proteinExistence type="predicted"/>
<name>A0A6A7B6H9_9PLEO</name>
<dbReference type="AlphaFoldDB" id="A0A6A7B6H9"/>
<accession>A0A6A7B6H9</accession>
<evidence type="ECO:0000313" key="2">
    <source>
        <dbReference type="Proteomes" id="UP000799423"/>
    </source>
</evidence>
<gene>
    <name evidence="1" type="ORF">T440DRAFT_468156</name>
</gene>
<sequence length="60" mass="6705">MHHRAELGTTRATKQGYLLSPLTLGCEDPLQWTCIFAVVQELPNMIAPIVQDLLLVNSEK</sequence>
<dbReference type="PROSITE" id="PS51257">
    <property type="entry name" value="PROKAR_LIPOPROTEIN"/>
    <property type="match status" value="1"/>
</dbReference>